<dbReference type="OrthoDB" id="4467453at2"/>
<name>A0A1I0SQ61_9NOCA</name>
<dbReference type="EMBL" id="FOJN01000002">
    <property type="protein sequence ID" value="SFA41660.1"/>
    <property type="molecule type" value="Genomic_DNA"/>
</dbReference>
<dbReference type="Proteomes" id="UP000182054">
    <property type="component" value="Unassembled WGS sequence"/>
</dbReference>
<evidence type="ECO:0008006" key="4">
    <source>
        <dbReference type="Google" id="ProtNLM"/>
    </source>
</evidence>
<evidence type="ECO:0000256" key="1">
    <source>
        <dbReference type="SAM" id="Phobius"/>
    </source>
</evidence>
<keyword evidence="1" id="KW-0472">Membrane</keyword>
<feature type="transmembrane region" description="Helical" evidence="1">
    <location>
        <begin position="12"/>
        <end position="36"/>
    </location>
</feature>
<keyword evidence="1" id="KW-0812">Transmembrane</keyword>
<dbReference type="GeneID" id="85484581"/>
<proteinExistence type="predicted"/>
<sequence length="192" mass="19846">MPVSRTTFRAPGVVAAVLAAVAVVALIAVGTALVVLTGTTSGEGERGGTDAGFALDPISDDPTSVATVVMAGIYTWQPSVQDSTWDALNTQSAFLTGPIAIAAATPPDPAPRPISEWAGWSRSDDTVTAAVEASGETVVDGDSATVPVTISQTVLHRSRESTPFTTYTADVTLHRVDDSWTVANYRILSSTL</sequence>
<gene>
    <name evidence="2" type="ORF">SAMN05444374_102106</name>
</gene>
<evidence type="ECO:0000313" key="2">
    <source>
        <dbReference type="EMBL" id="SFA41660.1"/>
    </source>
</evidence>
<dbReference type="RefSeq" id="WP_068363619.1">
    <property type="nucleotide sequence ID" value="NZ_FOJN01000002.1"/>
</dbReference>
<reference evidence="2 3" key="1">
    <citation type="submission" date="2016-10" db="EMBL/GenBank/DDBJ databases">
        <authorList>
            <person name="de Groot N.N."/>
        </authorList>
    </citation>
    <scope>NUCLEOTIDE SEQUENCE [LARGE SCALE GENOMIC DNA]</scope>
    <source>
        <strain evidence="2 3">DSM 44908</strain>
    </source>
</reference>
<dbReference type="AlphaFoldDB" id="A0A1I0SQ61"/>
<keyword evidence="1" id="KW-1133">Transmembrane helix</keyword>
<protein>
    <recommendedName>
        <fullName evidence="4">Mce-associated membrane protein</fullName>
    </recommendedName>
</protein>
<accession>A0A1I0SQ61</accession>
<organism evidence="2 3">
    <name type="scientific">Rhodococcoides kroppenstedtii</name>
    <dbReference type="NCBI Taxonomy" id="293050"/>
    <lineage>
        <taxon>Bacteria</taxon>
        <taxon>Bacillati</taxon>
        <taxon>Actinomycetota</taxon>
        <taxon>Actinomycetes</taxon>
        <taxon>Mycobacteriales</taxon>
        <taxon>Nocardiaceae</taxon>
        <taxon>Rhodococcoides</taxon>
    </lineage>
</organism>
<evidence type="ECO:0000313" key="3">
    <source>
        <dbReference type="Proteomes" id="UP000182054"/>
    </source>
</evidence>